<evidence type="ECO:0000313" key="3">
    <source>
        <dbReference type="EMBL" id="GAG16552.1"/>
    </source>
</evidence>
<name>X0VZN8_9ZZZZ</name>
<organism evidence="3">
    <name type="scientific">marine sediment metagenome</name>
    <dbReference type="NCBI Taxonomy" id="412755"/>
    <lineage>
        <taxon>unclassified sequences</taxon>
        <taxon>metagenomes</taxon>
        <taxon>ecological metagenomes</taxon>
    </lineage>
</organism>
<feature type="non-terminal residue" evidence="3">
    <location>
        <position position="51"/>
    </location>
</feature>
<evidence type="ECO:0000256" key="1">
    <source>
        <dbReference type="SAM" id="MobiDB-lite"/>
    </source>
</evidence>
<proteinExistence type="predicted"/>
<keyword evidence="2" id="KW-1133">Transmembrane helix</keyword>
<feature type="region of interest" description="Disordered" evidence="1">
    <location>
        <begin position="1"/>
        <end position="29"/>
    </location>
</feature>
<protein>
    <submittedName>
        <fullName evidence="3">Uncharacterized protein</fullName>
    </submittedName>
</protein>
<gene>
    <name evidence="3" type="ORF">S01H1_56196</name>
</gene>
<comment type="caution">
    <text evidence="3">The sequence shown here is derived from an EMBL/GenBank/DDBJ whole genome shotgun (WGS) entry which is preliminary data.</text>
</comment>
<accession>X0VZN8</accession>
<keyword evidence="2" id="KW-0812">Transmembrane</keyword>
<dbReference type="AlphaFoldDB" id="X0VZN8"/>
<evidence type="ECO:0000256" key="2">
    <source>
        <dbReference type="SAM" id="Phobius"/>
    </source>
</evidence>
<feature type="transmembrane region" description="Helical" evidence="2">
    <location>
        <begin position="33"/>
        <end position="50"/>
    </location>
</feature>
<sequence length="51" mass="6136">MPERRRDEKKEEKEEKEEEKKGEKEEKWRRDRGNALGWAAILIWGALVILA</sequence>
<keyword evidence="2" id="KW-0472">Membrane</keyword>
<reference evidence="3" key="1">
    <citation type="journal article" date="2014" name="Front. Microbiol.">
        <title>High frequency of phylogenetically diverse reductive dehalogenase-homologous genes in deep subseafloor sedimentary metagenomes.</title>
        <authorList>
            <person name="Kawai M."/>
            <person name="Futagami T."/>
            <person name="Toyoda A."/>
            <person name="Takaki Y."/>
            <person name="Nishi S."/>
            <person name="Hori S."/>
            <person name="Arai W."/>
            <person name="Tsubouchi T."/>
            <person name="Morono Y."/>
            <person name="Uchiyama I."/>
            <person name="Ito T."/>
            <person name="Fujiyama A."/>
            <person name="Inagaki F."/>
            <person name="Takami H."/>
        </authorList>
    </citation>
    <scope>NUCLEOTIDE SEQUENCE</scope>
    <source>
        <strain evidence="3">Expedition CK06-06</strain>
    </source>
</reference>
<dbReference type="EMBL" id="BARS01036575">
    <property type="protein sequence ID" value="GAG16552.1"/>
    <property type="molecule type" value="Genomic_DNA"/>
</dbReference>